<dbReference type="GeneID" id="101391264"/>
<organism evidence="7 8">
    <name type="scientific">Ceratotherium simum simum</name>
    <name type="common">Southern white rhinoceros</name>
    <dbReference type="NCBI Taxonomy" id="73337"/>
    <lineage>
        <taxon>Eukaryota</taxon>
        <taxon>Metazoa</taxon>
        <taxon>Chordata</taxon>
        <taxon>Craniata</taxon>
        <taxon>Vertebrata</taxon>
        <taxon>Euteleostomi</taxon>
        <taxon>Mammalia</taxon>
        <taxon>Eutheria</taxon>
        <taxon>Laurasiatheria</taxon>
        <taxon>Perissodactyla</taxon>
        <taxon>Rhinocerotidae</taxon>
        <taxon>Ceratotherium</taxon>
    </lineage>
</organism>
<feature type="transmembrane region" description="Helical" evidence="6">
    <location>
        <begin position="81"/>
        <end position="105"/>
    </location>
</feature>
<dbReference type="InterPro" id="IPR030417">
    <property type="entry name" value="MS4A"/>
</dbReference>
<keyword evidence="4 6" id="KW-1133">Transmembrane helix</keyword>
<dbReference type="RefSeq" id="XP_014648350.1">
    <property type="nucleotide sequence ID" value="XM_014792864.1"/>
</dbReference>
<evidence type="ECO:0000256" key="2">
    <source>
        <dbReference type="ARBA" id="ARBA00009565"/>
    </source>
</evidence>
<feature type="transmembrane region" description="Helical" evidence="6">
    <location>
        <begin position="46"/>
        <end position="69"/>
    </location>
</feature>
<evidence type="ECO:0000256" key="3">
    <source>
        <dbReference type="ARBA" id="ARBA00022692"/>
    </source>
</evidence>
<reference evidence="8" key="1">
    <citation type="submission" date="2025-08" db="UniProtKB">
        <authorList>
            <consortium name="RefSeq"/>
        </authorList>
    </citation>
    <scope>IDENTIFICATION</scope>
</reference>
<keyword evidence="7" id="KW-1185">Reference proteome</keyword>
<sequence>MTTVQRMEQTTPRAGPVVYELGQHTTLNAYMWKGKPEKFLKGEPKVLGVVQILIALMNFSLGMIMISLMVSSGGIYYYCPLSVYAAYTIWGSVMFLISGSLSIAAGTSTARGLVQGSLGVNITSSVFAAAGIFVTMFSLVFFSFRYYMCINFEELENCSLLVSVLMGMDGMVLILSVLEFCIAVSLSVFGCKVTCGNPDKVVLIQPSNPDMAETASPAPVTEDLMPPAYQKQMFQETYIDSYARTPLGKVPESNSDFNI</sequence>
<dbReference type="InterPro" id="IPR007237">
    <property type="entry name" value="CD20-like"/>
</dbReference>
<comment type="similarity">
    <text evidence="2">Belongs to the MS4A family.</text>
</comment>
<accession>A0ABM1D969</accession>
<feature type="transmembrane region" description="Helical" evidence="6">
    <location>
        <begin position="125"/>
        <end position="148"/>
    </location>
</feature>
<evidence type="ECO:0000313" key="8">
    <source>
        <dbReference type="RefSeq" id="XP_014648350.1"/>
    </source>
</evidence>
<name>A0ABM1D969_CERSS</name>
<gene>
    <name evidence="8" type="primary">LOC101391264</name>
</gene>
<dbReference type="Proteomes" id="UP000694910">
    <property type="component" value="Unplaced"/>
</dbReference>
<comment type="subcellular location">
    <subcellularLocation>
        <location evidence="1">Membrane</location>
        <topology evidence="1">Multi-pass membrane protein</topology>
    </subcellularLocation>
</comment>
<keyword evidence="3 6" id="KW-0812">Transmembrane</keyword>
<dbReference type="PANTHER" id="PTHR23320">
    <property type="entry name" value="MEMBRANE-SPANNING 4-DOMAINS SUBFAMILY A MS4A -RELATED"/>
    <property type="match status" value="1"/>
</dbReference>
<feature type="transmembrane region" description="Helical" evidence="6">
    <location>
        <begin position="160"/>
        <end position="189"/>
    </location>
</feature>
<dbReference type="PANTHER" id="PTHR23320:SF128">
    <property type="entry name" value="MEMBRANE-SPANNING 4-DOMAINS SUBFAMILY A MEMBER 4A"/>
    <property type="match status" value="1"/>
</dbReference>
<evidence type="ECO:0000256" key="5">
    <source>
        <dbReference type="ARBA" id="ARBA00023136"/>
    </source>
</evidence>
<keyword evidence="5 6" id="KW-0472">Membrane</keyword>
<evidence type="ECO:0000256" key="6">
    <source>
        <dbReference type="SAM" id="Phobius"/>
    </source>
</evidence>
<dbReference type="Pfam" id="PF04103">
    <property type="entry name" value="CD20"/>
    <property type="match status" value="1"/>
</dbReference>
<evidence type="ECO:0000256" key="4">
    <source>
        <dbReference type="ARBA" id="ARBA00022989"/>
    </source>
</evidence>
<evidence type="ECO:0000256" key="1">
    <source>
        <dbReference type="ARBA" id="ARBA00004141"/>
    </source>
</evidence>
<proteinExistence type="inferred from homology"/>
<protein>
    <submittedName>
        <fullName evidence="8">Membrane-spanning 4-domains subfamily A member 4A-like</fullName>
    </submittedName>
</protein>
<evidence type="ECO:0000313" key="7">
    <source>
        <dbReference type="Proteomes" id="UP000694910"/>
    </source>
</evidence>